<dbReference type="GeneID" id="99625293"/>
<evidence type="ECO:0000313" key="2">
    <source>
        <dbReference type="Proteomes" id="UP001062223"/>
    </source>
</evidence>
<geneLocation type="plasmid" evidence="1 2">
    <name>unnamed</name>
</geneLocation>
<name>A0A9Q9T5C5_9MICO</name>
<dbReference type="EMBL" id="CP106880">
    <property type="protein sequence ID" value="UYC82714.1"/>
    <property type="molecule type" value="Genomic_DNA"/>
</dbReference>
<gene>
    <name evidence="1" type="ORF">OE229_17950</name>
</gene>
<dbReference type="RefSeq" id="WP_259581531.1">
    <property type="nucleotide sequence ID" value="NZ_CP106880.1"/>
</dbReference>
<protein>
    <submittedName>
        <fullName evidence="1">Uncharacterized protein</fullName>
    </submittedName>
</protein>
<keyword evidence="1" id="KW-0614">Plasmid</keyword>
<evidence type="ECO:0000313" key="1">
    <source>
        <dbReference type="EMBL" id="UYC82714.1"/>
    </source>
</evidence>
<dbReference type="Proteomes" id="UP001062223">
    <property type="component" value="Plasmid unnamed"/>
</dbReference>
<reference evidence="1" key="1">
    <citation type="submission" date="2022-09" db="EMBL/GenBank/DDBJ databases">
        <title>Taxonomy of Curtobacterium flaccumfaciens.</title>
        <authorList>
            <person name="Osdaghi E."/>
            <person name="Taghavi S.M."/>
            <person name="Hamidizade M."/>
            <person name="Abachi H."/>
            <person name="Fazliarab A."/>
            <person name="Baeyen S."/>
            <person name="Portier P."/>
            <person name="Van Vaerenbergh J."/>
            <person name="Jacques M.-A."/>
        </authorList>
    </citation>
    <scope>NUCLEOTIDE SEQUENCE</scope>
    <source>
        <strain evidence="1">AGQB46</strain>
        <plasmid evidence="1">unnamed</plasmid>
    </source>
</reference>
<sequence length="268" mass="29927">MDPAEVRERQERALIAFVLRARRVRAHSLAEDLDALAKLQNPSFTVTVNAETRETTVRSEYPPEEQVESAAARIRPLLLNEEDAHCIKTMNALLYFARETGADADAIAALKKLREDWKVVASQKVSRSAYEVRVKQGEAPEEALADHELAYAWIYGDVVHADTDKRQGAHSFGVEERFHAAVPLVARVMVLTIRTLNTLEWLHGRRILPFLHDAFAEDVVVTRRVVVREGPVFVAPFVDGALPVLPALGAEAGSGWVEFADEFLPDQQ</sequence>
<proteinExistence type="predicted"/>
<organism evidence="1 2">
    <name type="scientific">Curtobacterium poinsettiae</name>
    <dbReference type="NCBI Taxonomy" id="159612"/>
    <lineage>
        <taxon>Bacteria</taxon>
        <taxon>Bacillati</taxon>
        <taxon>Actinomycetota</taxon>
        <taxon>Actinomycetes</taxon>
        <taxon>Micrococcales</taxon>
        <taxon>Microbacteriaceae</taxon>
        <taxon>Curtobacterium</taxon>
    </lineage>
</organism>
<dbReference type="KEGG" id="cpoi:OE229_17950"/>
<accession>A0A9Q9T5C5</accession>
<dbReference type="AlphaFoldDB" id="A0A9Q9T5C5"/>